<dbReference type="EMBL" id="QDEB01041568">
    <property type="protein sequence ID" value="RZC38623.1"/>
    <property type="molecule type" value="Genomic_DNA"/>
</dbReference>
<reference evidence="1 2" key="1">
    <citation type="submission" date="2017-03" db="EMBL/GenBank/DDBJ databases">
        <title>Genome of the blue death feigning beetle - Asbolus verrucosus.</title>
        <authorList>
            <person name="Rider S.D."/>
        </authorList>
    </citation>
    <scope>NUCLEOTIDE SEQUENCE [LARGE SCALE GENOMIC DNA]</scope>
    <source>
        <strain evidence="1">Butters</strain>
        <tissue evidence="1">Head and leg muscle</tissue>
    </source>
</reference>
<comment type="caution">
    <text evidence="1">The sequence shown here is derived from an EMBL/GenBank/DDBJ whole genome shotgun (WGS) entry which is preliminary data.</text>
</comment>
<dbReference type="Proteomes" id="UP000292052">
    <property type="component" value="Unassembled WGS sequence"/>
</dbReference>
<accession>A0A482W1C1</accession>
<keyword evidence="2" id="KW-1185">Reference proteome</keyword>
<protein>
    <submittedName>
        <fullName evidence="1">Uncharacterized protein</fullName>
    </submittedName>
</protein>
<organism evidence="1 2">
    <name type="scientific">Asbolus verrucosus</name>
    <name type="common">Desert ironclad beetle</name>
    <dbReference type="NCBI Taxonomy" id="1661398"/>
    <lineage>
        <taxon>Eukaryota</taxon>
        <taxon>Metazoa</taxon>
        <taxon>Ecdysozoa</taxon>
        <taxon>Arthropoda</taxon>
        <taxon>Hexapoda</taxon>
        <taxon>Insecta</taxon>
        <taxon>Pterygota</taxon>
        <taxon>Neoptera</taxon>
        <taxon>Endopterygota</taxon>
        <taxon>Coleoptera</taxon>
        <taxon>Polyphaga</taxon>
        <taxon>Cucujiformia</taxon>
        <taxon>Tenebrionidae</taxon>
        <taxon>Pimeliinae</taxon>
        <taxon>Asbolus</taxon>
    </lineage>
</organism>
<name>A0A482W1C1_ASBVE</name>
<proteinExistence type="predicted"/>
<dbReference type="AlphaFoldDB" id="A0A482W1C1"/>
<gene>
    <name evidence="1" type="ORF">BDFB_013334</name>
</gene>
<evidence type="ECO:0000313" key="2">
    <source>
        <dbReference type="Proteomes" id="UP000292052"/>
    </source>
</evidence>
<sequence>MLSILKPRSLSNLRDSLVPIERKYPSALSCLLVKVPELVWDRDLEFCK</sequence>
<evidence type="ECO:0000313" key="1">
    <source>
        <dbReference type="EMBL" id="RZC38623.1"/>
    </source>
</evidence>